<keyword evidence="4" id="KW-0862">Zinc</keyword>
<dbReference type="PROSITE" id="PS00758">
    <property type="entry name" value="ARGE_DAPE_CPG2_1"/>
    <property type="match status" value="1"/>
</dbReference>
<dbReference type="SUPFAM" id="SSF53187">
    <property type="entry name" value="Zn-dependent exopeptidases"/>
    <property type="match status" value="1"/>
</dbReference>
<feature type="domain" description="Peptidase M20 dimerisation" evidence="6">
    <location>
        <begin position="178"/>
        <end position="270"/>
    </location>
</feature>
<reference evidence="7" key="1">
    <citation type="submission" date="2023-07" db="EMBL/GenBank/DDBJ databases">
        <title>Genomic Encyclopedia of Type Strains, Phase IV (KMG-IV): sequencing the most valuable type-strain genomes for metagenomic binning, comparative biology and taxonomic classification.</title>
        <authorList>
            <person name="Goeker M."/>
        </authorList>
    </citation>
    <scope>NUCLEOTIDE SEQUENCE</scope>
    <source>
        <strain evidence="7">DSM 24202</strain>
    </source>
</reference>
<dbReference type="InterPro" id="IPR011650">
    <property type="entry name" value="Peptidase_M20_dimer"/>
</dbReference>
<keyword evidence="2" id="KW-0479">Metal-binding</keyword>
<keyword evidence="3 7" id="KW-0378">Hydrolase</keyword>
<dbReference type="GO" id="GO:0046872">
    <property type="term" value="F:metal ion binding"/>
    <property type="evidence" value="ECO:0007669"/>
    <property type="project" value="UniProtKB-KW"/>
</dbReference>
<dbReference type="SUPFAM" id="SSF55031">
    <property type="entry name" value="Bacterial exopeptidase dimerisation domain"/>
    <property type="match status" value="1"/>
</dbReference>
<evidence type="ECO:0000256" key="5">
    <source>
        <dbReference type="ARBA" id="ARBA00023285"/>
    </source>
</evidence>
<dbReference type="InterPro" id="IPR001261">
    <property type="entry name" value="ArgE/DapE_CS"/>
</dbReference>
<dbReference type="PANTHER" id="PTHR43808:SF31">
    <property type="entry name" value="N-ACETYL-L-CITRULLINE DEACETYLASE"/>
    <property type="match status" value="1"/>
</dbReference>
<dbReference type="GO" id="GO:0006526">
    <property type="term" value="P:L-arginine biosynthetic process"/>
    <property type="evidence" value="ECO:0007669"/>
    <property type="project" value="TreeGrafter"/>
</dbReference>
<keyword evidence="5" id="KW-0170">Cobalt</keyword>
<evidence type="ECO:0000256" key="1">
    <source>
        <dbReference type="ARBA" id="ARBA00001947"/>
    </source>
</evidence>
<evidence type="ECO:0000313" key="8">
    <source>
        <dbReference type="Proteomes" id="UP001238163"/>
    </source>
</evidence>
<dbReference type="InterPro" id="IPR036264">
    <property type="entry name" value="Bact_exopeptidase_dim_dom"/>
</dbReference>
<dbReference type="Gene3D" id="3.40.630.10">
    <property type="entry name" value="Zn peptidases"/>
    <property type="match status" value="1"/>
</dbReference>
<comment type="cofactor">
    <cofactor evidence="1">
        <name>Zn(2+)</name>
        <dbReference type="ChEBI" id="CHEBI:29105"/>
    </cofactor>
</comment>
<keyword evidence="8" id="KW-1185">Reference proteome</keyword>
<sequence length="397" mass="42475">MDTRLATSITYLSDMIRIDSRNTLALGAPGLREANEEDMADYLTGKLNALGFSVARQYPAPKRPNLIARHHVDDGLPTLAFNAHMDTVGTAGMSIDPFDPQVRDGRLYGRGSCDTKGSLAAMLTACETLIATKTPINLLYIATCAEETGCQGSALLDLSGYTVDGVIVGEPTRNHLVVAHKCHATIELHCRGKAAHGSRPHLGDNAIYKAGHLLNYLETVTIPELARIKDEVFRDGCTLSVGIIAGGVKNNIVPDFCRLVCDFRLVPCVTAPNEFFADMTARASAALGFTVELQVVDISPAMHTAAEHPLPASIRTTLRQHGLDDTPSGVAYCTDGGQLSAMGFPCVVMGPGDIAVAHSAVEYLELDQFQQAYELYVDVATEFAKQGPQHSPPPGSN</sequence>
<gene>
    <name evidence="7" type="ORF">J3R75_003553</name>
</gene>
<dbReference type="EC" id="3.5.1.16" evidence="7"/>
<dbReference type="CDD" id="cd08659">
    <property type="entry name" value="M20_ArgE_DapE-like"/>
    <property type="match status" value="1"/>
</dbReference>
<dbReference type="RefSeq" id="WP_307264240.1">
    <property type="nucleotide sequence ID" value="NZ_JAUSVL010000001.1"/>
</dbReference>
<dbReference type="Pfam" id="PF01546">
    <property type="entry name" value="Peptidase_M20"/>
    <property type="match status" value="1"/>
</dbReference>
<dbReference type="AlphaFoldDB" id="A0AAE4AQC5"/>
<dbReference type="GO" id="GO:0008777">
    <property type="term" value="F:acetylornithine deacetylase activity"/>
    <property type="evidence" value="ECO:0007669"/>
    <property type="project" value="UniProtKB-EC"/>
</dbReference>
<proteinExistence type="predicted"/>
<evidence type="ECO:0000259" key="6">
    <source>
        <dbReference type="Pfam" id="PF07687"/>
    </source>
</evidence>
<evidence type="ECO:0000256" key="2">
    <source>
        <dbReference type="ARBA" id="ARBA00022723"/>
    </source>
</evidence>
<dbReference type="Proteomes" id="UP001238163">
    <property type="component" value="Unassembled WGS sequence"/>
</dbReference>
<protein>
    <submittedName>
        <fullName evidence="7">Acetylornithine deacetylase</fullName>
        <ecNumber evidence="7">3.5.1.16</ecNumber>
    </submittedName>
</protein>
<comment type="caution">
    <text evidence="7">The sequence shown here is derived from an EMBL/GenBank/DDBJ whole genome shotgun (WGS) entry which is preliminary data.</text>
</comment>
<evidence type="ECO:0000256" key="4">
    <source>
        <dbReference type="ARBA" id="ARBA00022833"/>
    </source>
</evidence>
<organism evidence="7 8">
    <name type="scientific">Oligosphaera ethanolica</name>
    <dbReference type="NCBI Taxonomy" id="760260"/>
    <lineage>
        <taxon>Bacteria</taxon>
        <taxon>Pseudomonadati</taxon>
        <taxon>Lentisphaerota</taxon>
        <taxon>Oligosphaeria</taxon>
        <taxon>Oligosphaerales</taxon>
        <taxon>Oligosphaeraceae</taxon>
        <taxon>Oligosphaera</taxon>
    </lineage>
</organism>
<dbReference type="InterPro" id="IPR002933">
    <property type="entry name" value="Peptidase_M20"/>
</dbReference>
<dbReference type="PANTHER" id="PTHR43808">
    <property type="entry name" value="ACETYLORNITHINE DEACETYLASE"/>
    <property type="match status" value="1"/>
</dbReference>
<dbReference type="EMBL" id="JAUSVL010000001">
    <property type="protein sequence ID" value="MDQ0291446.1"/>
    <property type="molecule type" value="Genomic_DNA"/>
</dbReference>
<dbReference type="Gene3D" id="3.30.70.360">
    <property type="match status" value="1"/>
</dbReference>
<dbReference type="InterPro" id="IPR050072">
    <property type="entry name" value="Peptidase_M20A"/>
</dbReference>
<dbReference type="Pfam" id="PF07687">
    <property type="entry name" value="M20_dimer"/>
    <property type="match status" value="1"/>
</dbReference>
<accession>A0AAE4AQC5</accession>
<name>A0AAE4AQC5_9BACT</name>
<evidence type="ECO:0000313" key="7">
    <source>
        <dbReference type="EMBL" id="MDQ0291446.1"/>
    </source>
</evidence>
<evidence type="ECO:0000256" key="3">
    <source>
        <dbReference type="ARBA" id="ARBA00022801"/>
    </source>
</evidence>